<keyword evidence="4" id="KW-1185">Reference proteome</keyword>
<dbReference type="EMBL" id="JALLAZ020001804">
    <property type="protein sequence ID" value="KAL3763310.1"/>
    <property type="molecule type" value="Genomic_DNA"/>
</dbReference>
<organism evidence="3 4">
    <name type="scientific">Stephanodiscus triporus</name>
    <dbReference type="NCBI Taxonomy" id="2934178"/>
    <lineage>
        <taxon>Eukaryota</taxon>
        <taxon>Sar</taxon>
        <taxon>Stramenopiles</taxon>
        <taxon>Ochrophyta</taxon>
        <taxon>Bacillariophyta</taxon>
        <taxon>Coscinodiscophyceae</taxon>
        <taxon>Thalassiosirophycidae</taxon>
        <taxon>Stephanodiscales</taxon>
        <taxon>Stephanodiscaceae</taxon>
        <taxon>Stephanodiscus</taxon>
    </lineage>
</organism>
<accession>A0ABD3MGS0</accession>
<feature type="region of interest" description="Disordered" evidence="1">
    <location>
        <begin position="155"/>
        <end position="174"/>
    </location>
</feature>
<evidence type="ECO:0000313" key="4">
    <source>
        <dbReference type="Proteomes" id="UP001530315"/>
    </source>
</evidence>
<name>A0ABD3MGS0_9STRA</name>
<protein>
    <submittedName>
        <fullName evidence="3">Uncharacterized protein</fullName>
    </submittedName>
</protein>
<keyword evidence="2" id="KW-0732">Signal</keyword>
<evidence type="ECO:0000256" key="1">
    <source>
        <dbReference type="SAM" id="MobiDB-lite"/>
    </source>
</evidence>
<evidence type="ECO:0000313" key="3">
    <source>
        <dbReference type="EMBL" id="KAL3763310.1"/>
    </source>
</evidence>
<feature type="signal peptide" evidence="2">
    <location>
        <begin position="1"/>
        <end position="24"/>
    </location>
</feature>
<feature type="chain" id="PRO_5044862968" evidence="2">
    <location>
        <begin position="25"/>
        <end position="450"/>
    </location>
</feature>
<sequence>MVMMAVPFSHMAVLLLAAIRIVTADARLHENYVPLDFEGNVVRESNTHDAPAPASAAGEEEESLIAMQFAPDPNEGRDILSMIASGELHLAALRYSPRSFSTARGYSDVHGEFCAYDPALHSSYATVSEIMGASYLCGEHRYTLPLHEVVAAVEHSSSSSSSRSHGTTTTSTTMRPLPVSGLIFHEGHSGAGLISGAIATFRDALVVSEHPALRDALGACDVLRNRHRYENCSPDAQRSLVSDVVSLLSRTRDAGVHRAYFKLSSESSAYVREVRAVLPDAAWAFVYRDADHALAKTTGGRRGGSCVKSRRNPSSALVAKSSGRRIDMEGLTNHEVCALHLSSLLDVATREHADTGTGMLISYDRDLTSDAADDVLLNTILPHFGLGGEIDDSARERVAGVLSKRSGRGGVGDWAGEVVVVSEEVRAASRAFVWESTEAMDNLARASRVL</sequence>
<comment type="caution">
    <text evidence="3">The sequence shown here is derived from an EMBL/GenBank/DDBJ whole genome shotgun (WGS) entry which is preliminary data.</text>
</comment>
<reference evidence="3 4" key="1">
    <citation type="submission" date="2024-10" db="EMBL/GenBank/DDBJ databases">
        <title>Updated reference genomes for cyclostephanoid diatoms.</title>
        <authorList>
            <person name="Roberts W.R."/>
            <person name="Alverson A.J."/>
        </authorList>
    </citation>
    <scope>NUCLEOTIDE SEQUENCE [LARGE SCALE GENOMIC DNA]</scope>
    <source>
        <strain evidence="3 4">AJA276-08</strain>
    </source>
</reference>
<proteinExistence type="predicted"/>
<evidence type="ECO:0000256" key="2">
    <source>
        <dbReference type="SAM" id="SignalP"/>
    </source>
</evidence>
<dbReference type="Proteomes" id="UP001530315">
    <property type="component" value="Unassembled WGS sequence"/>
</dbReference>
<gene>
    <name evidence="3" type="ORF">ACHAW5_007702</name>
</gene>
<dbReference type="AlphaFoldDB" id="A0ABD3MGS0"/>
<feature type="compositionally biased region" description="Low complexity" evidence="1">
    <location>
        <begin position="156"/>
        <end position="173"/>
    </location>
</feature>